<organism evidence="1 2">
    <name type="scientific">Thelephora ganbajun</name>
    <name type="common">Ganba fungus</name>
    <dbReference type="NCBI Taxonomy" id="370292"/>
    <lineage>
        <taxon>Eukaryota</taxon>
        <taxon>Fungi</taxon>
        <taxon>Dikarya</taxon>
        <taxon>Basidiomycota</taxon>
        <taxon>Agaricomycotina</taxon>
        <taxon>Agaricomycetes</taxon>
        <taxon>Thelephorales</taxon>
        <taxon>Thelephoraceae</taxon>
        <taxon>Thelephora</taxon>
    </lineage>
</organism>
<gene>
    <name evidence="1" type="ORF">BDM02DRAFT_3184450</name>
</gene>
<reference evidence="1" key="2">
    <citation type="journal article" date="2020" name="Nat. Commun.">
        <title>Large-scale genome sequencing of mycorrhizal fungi provides insights into the early evolution of symbiotic traits.</title>
        <authorList>
            <person name="Miyauchi S."/>
            <person name="Kiss E."/>
            <person name="Kuo A."/>
            <person name="Drula E."/>
            <person name="Kohler A."/>
            <person name="Sanchez-Garcia M."/>
            <person name="Morin E."/>
            <person name="Andreopoulos B."/>
            <person name="Barry K.W."/>
            <person name="Bonito G."/>
            <person name="Buee M."/>
            <person name="Carver A."/>
            <person name="Chen C."/>
            <person name="Cichocki N."/>
            <person name="Clum A."/>
            <person name="Culley D."/>
            <person name="Crous P.W."/>
            <person name="Fauchery L."/>
            <person name="Girlanda M."/>
            <person name="Hayes R.D."/>
            <person name="Keri Z."/>
            <person name="LaButti K."/>
            <person name="Lipzen A."/>
            <person name="Lombard V."/>
            <person name="Magnuson J."/>
            <person name="Maillard F."/>
            <person name="Murat C."/>
            <person name="Nolan M."/>
            <person name="Ohm R.A."/>
            <person name="Pangilinan J."/>
            <person name="Pereira M.F."/>
            <person name="Perotto S."/>
            <person name="Peter M."/>
            <person name="Pfister S."/>
            <person name="Riley R."/>
            <person name="Sitrit Y."/>
            <person name="Stielow J.B."/>
            <person name="Szollosi G."/>
            <person name="Zifcakova L."/>
            <person name="Stursova M."/>
            <person name="Spatafora J.W."/>
            <person name="Tedersoo L."/>
            <person name="Vaario L.M."/>
            <person name="Yamada A."/>
            <person name="Yan M."/>
            <person name="Wang P."/>
            <person name="Xu J."/>
            <person name="Bruns T."/>
            <person name="Baldrian P."/>
            <person name="Vilgalys R."/>
            <person name="Dunand C."/>
            <person name="Henrissat B."/>
            <person name="Grigoriev I.V."/>
            <person name="Hibbett D."/>
            <person name="Nagy L.G."/>
            <person name="Martin F.M."/>
        </authorList>
    </citation>
    <scope>NUCLEOTIDE SEQUENCE</scope>
    <source>
        <strain evidence="1">P2</strain>
    </source>
</reference>
<accession>A0ACB6ZNP5</accession>
<dbReference type="Proteomes" id="UP000886501">
    <property type="component" value="Unassembled WGS sequence"/>
</dbReference>
<sequence>MSTATLIGFTFETLFYGVFLIIFGVYANLQRGRYRQEPLSFGNKLAFGFSILLCLFITTHWWLNLWGVYEAFLQTSTPLARETILIDFGAIKTLTRGIIYVVQTWMGDALLIYRLYHVAGRRWVAVVLPIIMCCSLIGCNCLYLYYASKLDFTKPQTLPATQSWIKKWTIVGFAITLAENTYCISLITFFVWRTHCEVRQVTSSTLQPVLRIFVESAGVWVFSFFVAFIVYLFDENACFICLYLMNPLLGIAFCTVAIRLQFRNKTAVVGSGNNKLPHLSTFEVASKEHSSHADNSMSAPNKAMVFGSKQAVDESIFDITASKV</sequence>
<comment type="caution">
    <text evidence="1">The sequence shown here is derived from an EMBL/GenBank/DDBJ whole genome shotgun (WGS) entry which is preliminary data.</text>
</comment>
<evidence type="ECO:0000313" key="2">
    <source>
        <dbReference type="Proteomes" id="UP000886501"/>
    </source>
</evidence>
<proteinExistence type="predicted"/>
<keyword evidence="2" id="KW-1185">Reference proteome</keyword>
<dbReference type="EMBL" id="MU117975">
    <property type="protein sequence ID" value="KAF9651440.1"/>
    <property type="molecule type" value="Genomic_DNA"/>
</dbReference>
<evidence type="ECO:0000313" key="1">
    <source>
        <dbReference type="EMBL" id="KAF9651440.1"/>
    </source>
</evidence>
<name>A0ACB6ZNP5_THEGA</name>
<protein>
    <submittedName>
        <fullName evidence="1">Uncharacterized protein</fullName>
    </submittedName>
</protein>
<reference evidence="1" key="1">
    <citation type="submission" date="2019-10" db="EMBL/GenBank/DDBJ databases">
        <authorList>
            <consortium name="DOE Joint Genome Institute"/>
            <person name="Kuo A."/>
            <person name="Miyauchi S."/>
            <person name="Kiss E."/>
            <person name="Drula E."/>
            <person name="Kohler A."/>
            <person name="Sanchez-Garcia M."/>
            <person name="Andreopoulos B."/>
            <person name="Barry K.W."/>
            <person name="Bonito G."/>
            <person name="Buee M."/>
            <person name="Carver A."/>
            <person name="Chen C."/>
            <person name="Cichocki N."/>
            <person name="Clum A."/>
            <person name="Culley D."/>
            <person name="Crous P.W."/>
            <person name="Fauchery L."/>
            <person name="Girlanda M."/>
            <person name="Hayes R."/>
            <person name="Keri Z."/>
            <person name="Labutti K."/>
            <person name="Lipzen A."/>
            <person name="Lombard V."/>
            <person name="Magnuson J."/>
            <person name="Maillard F."/>
            <person name="Morin E."/>
            <person name="Murat C."/>
            <person name="Nolan M."/>
            <person name="Ohm R."/>
            <person name="Pangilinan J."/>
            <person name="Pereira M."/>
            <person name="Perotto S."/>
            <person name="Peter M."/>
            <person name="Riley R."/>
            <person name="Sitrit Y."/>
            <person name="Stielow B."/>
            <person name="Szollosi G."/>
            <person name="Zifcakova L."/>
            <person name="Stursova M."/>
            <person name="Spatafora J.W."/>
            <person name="Tedersoo L."/>
            <person name="Vaario L.-M."/>
            <person name="Yamada A."/>
            <person name="Yan M."/>
            <person name="Wang P."/>
            <person name="Xu J."/>
            <person name="Bruns T."/>
            <person name="Baldrian P."/>
            <person name="Vilgalys R."/>
            <person name="Henrissat B."/>
            <person name="Grigoriev I.V."/>
            <person name="Hibbett D."/>
            <person name="Nagy L.G."/>
            <person name="Martin F.M."/>
        </authorList>
    </citation>
    <scope>NUCLEOTIDE SEQUENCE</scope>
    <source>
        <strain evidence="1">P2</strain>
    </source>
</reference>